<feature type="transmembrane region" description="Helical" evidence="7">
    <location>
        <begin position="238"/>
        <end position="262"/>
    </location>
</feature>
<dbReference type="Pfam" id="PF00892">
    <property type="entry name" value="EamA"/>
    <property type="match status" value="2"/>
</dbReference>
<dbReference type="InterPro" id="IPR037185">
    <property type="entry name" value="EmrE-like"/>
</dbReference>
<reference evidence="10" key="1">
    <citation type="journal article" date="2019" name="Int. J. Syst. Evol. Microbiol.">
        <title>The Global Catalogue of Microorganisms (GCM) 10K type strain sequencing project: providing services to taxonomists for standard genome sequencing and annotation.</title>
        <authorList>
            <consortium name="The Broad Institute Genomics Platform"/>
            <consortium name="The Broad Institute Genome Sequencing Center for Infectious Disease"/>
            <person name="Wu L."/>
            <person name="Ma J."/>
        </authorList>
    </citation>
    <scope>NUCLEOTIDE SEQUENCE [LARGE SCALE GENOMIC DNA]</scope>
    <source>
        <strain evidence="10">CGMCC 1.14993</strain>
    </source>
</reference>
<dbReference type="AlphaFoldDB" id="A0A8J3AVI6"/>
<feature type="domain" description="EamA" evidence="8">
    <location>
        <begin position="5"/>
        <end position="137"/>
    </location>
</feature>
<sequence length="304" mass="33860">MPIFYMLLLLLTSLIWGGNFVVGKTLVGHASPMTLTTLRWAIAILFLFPLVLWKEKTFFPPRKAIFPLIIMGITGVALFNLFQFWALEKTSATNVGLISTLNAISIAIFSSVFLKERLNVLQLFSMLLSFFGVVLVLTKGDISLIFSLKFNVGDVFMLIAVCIWGLYSVCSRWATKTVSPIMATFYSGVFGLIILIPFNLTDFTITKVDTVFVGSILYTGVISTVLCMIFWNIGVQKIGAITAGIFLNFNPIFTAILAFFILDEKLSWIQGIGSVIVIIGCYLFTYFKTNRILKNKIVLKDAVS</sequence>
<comment type="caution">
    <text evidence="9">The sequence shown here is derived from an EMBL/GenBank/DDBJ whole genome shotgun (WGS) entry which is preliminary data.</text>
</comment>
<keyword evidence="10" id="KW-1185">Reference proteome</keyword>
<evidence type="ECO:0000256" key="3">
    <source>
        <dbReference type="ARBA" id="ARBA00022475"/>
    </source>
</evidence>
<keyword evidence="3" id="KW-1003">Cell membrane</keyword>
<comment type="subcellular location">
    <subcellularLocation>
        <location evidence="1">Cell membrane</location>
        <topology evidence="1">Multi-pass membrane protein</topology>
    </subcellularLocation>
</comment>
<organism evidence="9 10">
    <name type="scientific">Gottfriedia solisilvae</name>
    <dbReference type="NCBI Taxonomy" id="1516104"/>
    <lineage>
        <taxon>Bacteria</taxon>
        <taxon>Bacillati</taxon>
        <taxon>Bacillota</taxon>
        <taxon>Bacilli</taxon>
        <taxon>Bacillales</taxon>
        <taxon>Bacillaceae</taxon>
        <taxon>Gottfriedia</taxon>
    </lineage>
</organism>
<dbReference type="EMBL" id="BMHB01000003">
    <property type="protein sequence ID" value="GGI17351.1"/>
    <property type="molecule type" value="Genomic_DNA"/>
</dbReference>
<feature type="transmembrane region" description="Helical" evidence="7">
    <location>
        <begin position="268"/>
        <end position="287"/>
    </location>
</feature>
<evidence type="ECO:0000256" key="7">
    <source>
        <dbReference type="SAM" id="Phobius"/>
    </source>
</evidence>
<dbReference type="SUPFAM" id="SSF103481">
    <property type="entry name" value="Multidrug resistance efflux transporter EmrE"/>
    <property type="match status" value="2"/>
</dbReference>
<evidence type="ECO:0000256" key="6">
    <source>
        <dbReference type="ARBA" id="ARBA00023136"/>
    </source>
</evidence>
<evidence type="ECO:0000256" key="1">
    <source>
        <dbReference type="ARBA" id="ARBA00004651"/>
    </source>
</evidence>
<feature type="transmembrane region" description="Helical" evidence="7">
    <location>
        <begin position="92"/>
        <end position="113"/>
    </location>
</feature>
<evidence type="ECO:0000259" key="8">
    <source>
        <dbReference type="Pfam" id="PF00892"/>
    </source>
</evidence>
<keyword evidence="6 7" id="KW-0472">Membrane</keyword>
<accession>A0A8J3AVI6</accession>
<dbReference type="PANTHER" id="PTHR32322:SF18">
    <property type="entry name" value="S-ADENOSYLMETHIONINE_S-ADENOSYLHOMOCYSTEINE TRANSPORTER"/>
    <property type="match status" value="1"/>
</dbReference>
<feature type="transmembrane region" description="Helical" evidence="7">
    <location>
        <begin position="33"/>
        <end position="53"/>
    </location>
</feature>
<feature type="domain" description="EamA" evidence="8">
    <location>
        <begin position="153"/>
        <end position="285"/>
    </location>
</feature>
<evidence type="ECO:0000313" key="10">
    <source>
        <dbReference type="Proteomes" id="UP000626244"/>
    </source>
</evidence>
<gene>
    <name evidence="9" type="ORF">GCM10007380_37510</name>
</gene>
<protein>
    <submittedName>
        <fullName evidence="9">Transporter</fullName>
    </submittedName>
</protein>
<comment type="similarity">
    <text evidence="2">Belongs to the EamA transporter family.</text>
</comment>
<feature type="transmembrane region" description="Helical" evidence="7">
    <location>
        <begin position="181"/>
        <end position="200"/>
    </location>
</feature>
<feature type="transmembrane region" description="Helical" evidence="7">
    <location>
        <begin position="65"/>
        <end position="86"/>
    </location>
</feature>
<dbReference type="GO" id="GO:0005886">
    <property type="term" value="C:plasma membrane"/>
    <property type="evidence" value="ECO:0007669"/>
    <property type="project" value="UniProtKB-SubCell"/>
</dbReference>
<dbReference type="InterPro" id="IPR000620">
    <property type="entry name" value="EamA_dom"/>
</dbReference>
<feature type="transmembrane region" description="Helical" evidence="7">
    <location>
        <begin position="120"/>
        <end position="138"/>
    </location>
</feature>
<evidence type="ECO:0000256" key="2">
    <source>
        <dbReference type="ARBA" id="ARBA00007362"/>
    </source>
</evidence>
<keyword evidence="4 7" id="KW-0812">Transmembrane</keyword>
<dbReference type="PANTHER" id="PTHR32322">
    <property type="entry name" value="INNER MEMBRANE TRANSPORTER"/>
    <property type="match status" value="1"/>
</dbReference>
<dbReference type="Proteomes" id="UP000626244">
    <property type="component" value="Unassembled WGS sequence"/>
</dbReference>
<evidence type="ECO:0000256" key="5">
    <source>
        <dbReference type="ARBA" id="ARBA00022989"/>
    </source>
</evidence>
<dbReference type="InterPro" id="IPR050638">
    <property type="entry name" value="AA-Vitamin_Transporters"/>
</dbReference>
<proteinExistence type="inferred from homology"/>
<feature type="transmembrane region" description="Helical" evidence="7">
    <location>
        <begin position="150"/>
        <end position="169"/>
    </location>
</feature>
<evidence type="ECO:0000256" key="4">
    <source>
        <dbReference type="ARBA" id="ARBA00022692"/>
    </source>
</evidence>
<name>A0A8J3AVI6_9BACI</name>
<dbReference type="Gene3D" id="1.10.3730.20">
    <property type="match status" value="1"/>
</dbReference>
<keyword evidence="5 7" id="KW-1133">Transmembrane helix</keyword>
<evidence type="ECO:0000313" key="9">
    <source>
        <dbReference type="EMBL" id="GGI17351.1"/>
    </source>
</evidence>
<feature type="transmembrane region" description="Helical" evidence="7">
    <location>
        <begin position="212"/>
        <end position="231"/>
    </location>
</feature>